<evidence type="ECO:0000256" key="10">
    <source>
        <dbReference type="ARBA" id="ARBA00023136"/>
    </source>
</evidence>
<dbReference type="PROSITE" id="PS50126">
    <property type="entry name" value="S1"/>
    <property type="match status" value="1"/>
</dbReference>
<keyword evidence="13" id="KW-1185">Reference proteome</keyword>
<dbReference type="EMBL" id="BSFE01000002">
    <property type="protein sequence ID" value="GLK51694.1"/>
    <property type="molecule type" value="Genomic_DNA"/>
</dbReference>
<dbReference type="GO" id="GO:0005737">
    <property type="term" value="C:cytoplasm"/>
    <property type="evidence" value="ECO:0007669"/>
    <property type="project" value="TreeGrafter"/>
</dbReference>
<protein>
    <recommendedName>
        <fullName evidence="11">S1 motif domain-containing protein</fullName>
    </recommendedName>
</protein>
<dbReference type="GO" id="GO:0006364">
    <property type="term" value="P:rRNA processing"/>
    <property type="evidence" value="ECO:0007669"/>
    <property type="project" value="TreeGrafter"/>
</dbReference>
<keyword evidence="8" id="KW-0460">Magnesium</keyword>
<dbReference type="Pfam" id="PF10150">
    <property type="entry name" value="RNase_E_G"/>
    <property type="match status" value="1"/>
</dbReference>
<evidence type="ECO:0000256" key="3">
    <source>
        <dbReference type="ARBA" id="ARBA00022519"/>
    </source>
</evidence>
<reference evidence="12" key="2">
    <citation type="submission" date="2023-01" db="EMBL/GenBank/DDBJ databases">
        <authorList>
            <person name="Sun Q."/>
            <person name="Evtushenko L."/>
        </authorList>
    </citation>
    <scope>NUCLEOTIDE SEQUENCE</scope>
    <source>
        <strain evidence="12">VKM B-1513</strain>
    </source>
</reference>
<dbReference type="PANTHER" id="PTHR30001">
    <property type="entry name" value="RIBONUCLEASE"/>
    <property type="match status" value="1"/>
</dbReference>
<dbReference type="Gene3D" id="2.40.50.140">
    <property type="entry name" value="Nucleic acid-binding proteins"/>
    <property type="match status" value="1"/>
</dbReference>
<dbReference type="InterPro" id="IPR019307">
    <property type="entry name" value="RNA-bd_AU-1/RNase_E/G"/>
</dbReference>
<evidence type="ECO:0000256" key="9">
    <source>
        <dbReference type="ARBA" id="ARBA00022884"/>
    </source>
</evidence>
<comment type="caution">
    <text evidence="12">The sequence shown here is derived from an EMBL/GenBank/DDBJ whole genome shotgun (WGS) entry which is preliminary data.</text>
</comment>
<comment type="cofactor">
    <cofactor evidence="1">
        <name>Mg(2+)</name>
        <dbReference type="ChEBI" id="CHEBI:18420"/>
    </cofactor>
</comment>
<evidence type="ECO:0000256" key="4">
    <source>
        <dbReference type="ARBA" id="ARBA00022722"/>
    </source>
</evidence>
<keyword evidence="2" id="KW-1003">Cell membrane</keyword>
<sequence>MSRRILIEENIGETRAAVVDNGRVVELWLDRWSEAGQRVVEGEIYRGRVRRVEPALNAAFVDLGVGPEGFLPFGKAGRPKGFHEGAAIGVRIAREAYAEKGPNLALAEAGEGDAPECVQPAPILAQRLVKAYGEAEAVWADETDIDLDDEFEAALNPLAPIPGGGSLYIETTRAMTTIDVDADGRKGQGSPAQLAVALNTSAAKEAARQVRLRGLGGIIAIDFVHMRTQPDRKVVEQAMRGAFKRDRARVDVAPLSQFGVGELARQRRGRSLREQMCDTDGRLSVESCALAALRRLQAEAMSDRSRKQKLEVAPEVFAWLDADTIGWREALTGRIGPRFELVAADGLGREDARVSRA</sequence>
<reference evidence="12" key="1">
    <citation type="journal article" date="2014" name="Int. J. Syst. Evol. Microbiol.">
        <title>Complete genome sequence of Corynebacterium casei LMG S-19264T (=DSM 44701T), isolated from a smear-ripened cheese.</title>
        <authorList>
            <consortium name="US DOE Joint Genome Institute (JGI-PGF)"/>
            <person name="Walter F."/>
            <person name="Albersmeier A."/>
            <person name="Kalinowski J."/>
            <person name="Ruckert C."/>
        </authorList>
    </citation>
    <scope>NUCLEOTIDE SEQUENCE</scope>
    <source>
        <strain evidence="12">VKM B-1513</strain>
    </source>
</reference>
<evidence type="ECO:0000256" key="8">
    <source>
        <dbReference type="ARBA" id="ARBA00022842"/>
    </source>
</evidence>
<evidence type="ECO:0000256" key="6">
    <source>
        <dbReference type="ARBA" id="ARBA00022759"/>
    </source>
</evidence>
<dbReference type="RefSeq" id="WP_271186072.1">
    <property type="nucleotide sequence ID" value="NZ_BSFE01000002.1"/>
</dbReference>
<keyword evidence="6" id="KW-0255">Endonuclease</keyword>
<dbReference type="Proteomes" id="UP001143486">
    <property type="component" value="Unassembled WGS sequence"/>
</dbReference>
<dbReference type="InterPro" id="IPR004659">
    <property type="entry name" value="RNase_E/G"/>
</dbReference>
<dbReference type="AlphaFoldDB" id="A0A9W6ILH1"/>
<keyword evidence="10" id="KW-0472">Membrane</keyword>
<dbReference type="GO" id="GO:0046872">
    <property type="term" value="F:metal ion binding"/>
    <property type="evidence" value="ECO:0007669"/>
    <property type="project" value="UniProtKB-KW"/>
</dbReference>
<keyword evidence="4" id="KW-0540">Nuclease</keyword>
<keyword evidence="7" id="KW-0378">Hydrolase</keyword>
<evidence type="ECO:0000256" key="1">
    <source>
        <dbReference type="ARBA" id="ARBA00001946"/>
    </source>
</evidence>
<feature type="domain" description="S1 motif" evidence="11">
    <location>
        <begin position="42"/>
        <end position="109"/>
    </location>
</feature>
<dbReference type="InterPro" id="IPR012340">
    <property type="entry name" value="NA-bd_OB-fold"/>
</dbReference>
<dbReference type="GO" id="GO:0003723">
    <property type="term" value="F:RNA binding"/>
    <property type="evidence" value="ECO:0007669"/>
    <property type="project" value="UniProtKB-KW"/>
</dbReference>
<dbReference type="PANTHER" id="PTHR30001:SF1">
    <property type="entry name" value="RIBONUCLEASE E_G-LIKE PROTEIN, CHLOROPLASTIC"/>
    <property type="match status" value="1"/>
</dbReference>
<keyword evidence="5" id="KW-0479">Metal-binding</keyword>
<name>A0A9W6ILH1_9PROT</name>
<accession>A0A9W6ILH1</accession>
<evidence type="ECO:0000259" key="11">
    <source>
        <dbReference type="PROSITE" id="PS50126"/>
    </source>
</evidence>
<dbReference type="GO" id="GO:0016787">
    <property type="term" value="F:hydrolase activity"/>
    <property type="evidence" value="ECO:0007669"/>
    <property type="project" value="UniProtKB-KW"/>
</dbReference>
<dbReference type="GO" id="GO:0004519">
    <property type="term" value="F:endonuclease activity"/>
    <property type="evidence" value="ECO:0007669"/>
    <property type="project" value="UniProtKB-KW"/>
</dbReference>
<dbReference type="SUPFAM" id="SSF50249">
    <property type="entry name" value="Nucleic acid-binding proteins"/>
    <property type="match status" value="1"/>
</dbReference>
<proteinExistence type="predicted"/>
<organism evidence="12 13">
    <name type="scientific">Maricaulis virginensis</name>
    <dbReference type="NCBI Taxonomy" id="144022"/>
    <lineage>
        <taxon>Bacteria</taxon>
        <taxon>Pseudomonadati</taxon>
        <taxon>Pseudomonadota</taxon>
        <taxon>Alphaproteobacteria</taxon>
        <taxon>Maricaulales</taxon>
        <taxon>Maricaulaceae</taxon>
        <taxon>Maricaulis</taxon>
    </lineage>
</organism>
<evidence type="ECO:0000256" key="2">
    <source>
        <dbReference type="ARBA" id="ARBA00022475"/>
    </source>
</evidence>
<gene>
    <name evidence="12" type="ORF">GCM10017621_12020</name>
</gene>
<evidence type="ECO:0000313" key="12">
    <source>
        <dbReference type="EMBL" id="GLK51694.1"/>
    </source>
</evidence>
<dbReference type="InterPro" id="IPR003029">
    <property type="entry name" value="S1_domain"/>
</dbReference>
<dbReference type="GO" id="GO:0004540">
    <property type="term" value="F:RNA nuclease activity"/>
    <property type="evidence" value="ECO:0007669"/>
    <property type="project" value="InterPro"/>
</dbReference>
<evidence type="ECO:0000313" key="13">
    <source>
        <dbReference type="Proteomes" id="UP001143486"/>
    </source>
</evidence>
<keyword evidence="3" id="KW-0997">Cell inner membrane</keyword>
<keyword evidence="9" id="KW-0694">RNA-binding</keyword>
<evidence type="ECO:0000256" key="7">
    <source>
        <dbReference type="ARBA" id="ARBA00022801"/>
    </source>
</evidence>
<dbReference type="CDD" id="cd04453">
    <property type="entry name" value="S1_RNase_E"/>
    <property type="match status" value="1"/>
</dbReference>
<evidence type="ECO:0000256" key="5">
    <source>
        <dbReference type="ARBA" id="ARBA00022723"/>
    </source>
</evidence>